<evidence type="ECO:0000256" key="13">
    <source>
        <dbReference type="SAM" id="SignalP"/>
    </source>
</evidence>
<keyword evidence="8 12" id="KW-0798">TonB box</keyword>
<dbReference type="Pfam" id="PF07715">
    <property type="entry name" value="Plug"/>
    <property type="match status" value="1"/>
</dbReference>
<comment type="subcellular location">
    <subcellularLocation>
        <location evidence="1 11">Cell outer membrane</location>
        <topology evidence="1 11">Multi-pass membrane protein</topology>
    </subcellularLocation>
</comment>
<evidence type="ECO:0000313" key="17">
    <source>
        <dbReference type="Proteomes" id="UP001500738"/>
    </source>
</evidence>
<keyword evidence="4" id="KW-0410">Iron transport</keyword>
<keyword evidence="9 11" id="KW-0472">Membrane</keyword>
<keyword evidence="16" id="KW-0675">Receptor</keyword>
<accession>A0ABN1M316</accession>
<keyword evidence="3 11" id="KW-1134">Transmembrane beta strand</keyword>
<dbReference type="InterPro" id="IPR039426">
    <property type="entry name" value="TonB-dep_rcpt-like"/>
</dbReference>
<evidence type="ECO:0000256" key="8">
    <source>
        <dbReference type="ARBA" id="ARBA00023077"/>
    </source>
</evidence>
<keyword evidence="7" id="KW-0406">Ion transport</keyword>
<dbReference type="EMBL" id="BAAAFE010000007">
    <property type="protein sequence ID" value="GAA0863634.1"/>
    <property type="molecule type" value="Genomic_DNA"/>
</dbReference>
<evidence type="ECO:0000256" key="2">
    <source>
        <dbReference type="ARBA" id="ARBA00022448"/>
    </source>
</evidence>
<evidence type="ECO:0000256" key="3">
    <source>
        <dbReference type="ARBA" id="ARBA00022452"/>
    </source>
</evidence>
<dbReference type="Gene3D" id="2.40.170.20">
    <property type="entry name" value="TonB-dependent receptor, beta-barrel domain"/>
    <property type="match status" value="1"/>
</dbReference>
<sequence length="850" mass="91808">MTAKYPSARRRLPASALTLSFLLALGATPALAAETSADGAGADAADATVGAAGAAEAAGQIDDDVSRGDVIIVTARRRQETAQEVPVAISVIRGDSIEATGNFNVVKLQQLAPTLQVYTSNPRNTSVNIRGLGVPFGLTSDGFEQGVGIYVDDVYNSRVAAATFDFLDVDQVEVLRGPQGTLYGKNTTAGAINITTNQPTFDFEGRAEVSVGNLKYRQAKAAISGPLSDKIAARLAIAATSRRGTLFNTTSDRWINEQDNLGLRGQLLFEPNDDLGITLSGDYSKQDPEGFGTAFVRVGRTQRALARQYDGLVAAYNAANPTRPYAVPSRNIYDRLTDIDASLNAGNKIGGASLRVKWDVGPGTFTSITAWRFWDWKPENDRDFTGLSIVSRSQNPSQQDQYSQEFRYNYEGDRVDFVVGLFGFKQRIDTQGTEQQGADASRWSLTGAQAGIPGILEGLTASNTQYLKSTSAAAYGQLSWKVTDALTIQPGLRLNYDKKTGFYQRIVTNGAGQVLNCTPIPPATSLPAGSVLAAQCGVYQPQLTQPSVSDWNFSYDFNVNYKLARDILAYATYAKSFKTIGINQNGLPLNADNTPNLDASTVKPESVNHYEIGLKTQFLDRRATFNLSAFRTEIKNFQATVNGGQFGTVRGYLANAEKVRSQGIEADFKIVANDRLTAYANGAYTDAKYKSFTNAPCPPELSGGTFQPANAVPDYSQPGVPGALSPRQCDISGQRLPGVSEWAFSYGAEINAPLDLFAKEGQLYFGIDGNYRSRWNSNASPSIYTEVKGYALTNFRVGFRSDGVDVFGWVRNAFDVNYIELLQVAPGNTGLIAGTPGDERTWGGTIKFSF</sequence>
<feature type="domain" description="TonB-dependent receptor plug" evidence="15">
    <location>
        <begin position="82"/>
        <end position="191"/>
    </location>
</feature>
<dbReference type="PANTHER" id="PTHR32552:SF81">
    <property type="entry name" value="TONB-DEPENDENT OUTER MEMBRANE RECEPTOR"/>
    <property type="match status" value="1"/>
</dbReference>
<comment type="caution">
    <text evidence="16">The sequence shown here is derived from an EMBL/GenBank/DDBJ whole genome shotgun (WGS) entry which is preliminary data.</text>
</comment>
<feature type="domain" description="TonB-dependent receptor-like beta-barrel" evidence="14">
    <location>
        <begin position="306"/>
        <end position="812"/>
    </location>
</feature>
<dbReference type="Pfam" id="PF00593">
    <property type="entry name" value="TonB_dep_Rec_b-barrel"/>
    <property type="match status" value="1"/>
</dbReference>
<evidence type="ECO:0000313" key="16">
    <source>
        <dbReference type="EMBL" id="GAA0863634.1"/>
    </source>
</evidence>
<reference evidence="16 17" key="1">
    <citation type="journal article" date="2019" name="Int. J. Syst. Evol. Microbiol.">
        <title>The Global Catalogue of Microorganisms (GCM) 10K type strain sequencing project: providing services to taxonomists for standard genome sequencing and annotation.</title>
        <authorList>
            <consortium name="The Broad Institute Genomics Platform"/>
            <consortium name="The Broad Institute Genome Sequencing Center for Infectious Disease"/>
            <person name="Wu L."/>
            <person name="Ma J."/>
        </authorList>
    </citation>
    <scope>NUCLEOTIDE SEQUENCE [LARGE SCALE GENOMIC DNA]</scope>
    <source>
        <strain evidence="16 17">JCM 15910</strain>
    </source>
</reference>
<dbReference type="Proteomes" id="UP001500738">
    <property type="component" value="Unassembled WGS sequence"/>
</dbReference>
<evidence type="ECO:0000256" key="9">
    <source>
        <dbReference type="ARBA" id="ARBA00023136"/>
    </source>
</evidence>
<evidence type="ECO:0000259" key="15">
    <source>
        <dbReference type="Pfam" id="PF07715"/>
    </source>
</evidence>
<feature type="signal peptide" evidence="13">
    <location>
        <begin position="1"/>
        <end position="32"/>
    </location>
</feature>
<evidence type="ECO:0000256" key="1">
    <source>
        <dbReference type="ARBA" id="ARBA00004571"/>
    </source>
</evidence>
<gene>
    <name evidence="16" type="ORF">GCM10009115_14940</name>
</gene>
<name>A0ABN1M316_9SPHN</name>
<organism evidence="16 17">
    <name type="scientific">Sphingopyxis soli</name>
    <dbReference type="NCBI Taxonomy" id="592051"/>
    <lineage>
        <taxon>Bacteria</taxon>
        <taxon>Pseudomonadati</taxon>
        <taxon>Pseudomonadota</taxon>
        <taxon>Alphaproteobacteria</taxon>
        <taxon>Sphingomonadales</taxon>
        <taxon>Sphingomonadaceae</taxon>
        <taxon>Sphingopyxis</taxon>
    </lineage>
</organism>
<dbReference type="RefSeq" id="WP_215353439.1">
    <property type="nucleotide sequence ID" value="NZ_BAAAFE010000007.1"/>
</dbReference>
<keyword evidence="6" id="KW-0408">Iron</keyword>
<proteinExistence type="inferred from homology"/>
<dbReference type="SUPFAM" id="SSF56935">
    <property type="entry name" value="Porins"/>
    <property type="match status" value="1"/>
</dbReference>
<comment type="similarity">
    <text evidence="11 12">Belongs to the TonB-dependent receptor family.</text>
</comment>
<evidence type="ECO:0000256" key="5">
    <source>
        <dbReference type="ARBA" id="ARBA00022692"/>
    </source>
</evidence>
<dbReference type="InterPro" id="IPR000531">
    <property type="entry name" value="Beta-barrel_TonB"/>
</dbReference>
<keyword evidence="17" id="KW-1185">Reference proteome</keyword>
<dbReference type="PANTHER" id="PTHR32552">
    <property type="entry name" value="FERRICHROME IRON RECEPTOR-RELATED"/>
    <property type="match status" value="1"/>
</dbReference>
<evidence type="ECO:0000256" key="4">
    <source>
        <dbReference type="ARBA" id="ARBA00022496"/>
    </source>
</evidence>
<evidence type="ECO:0000256" key="11">
    <source>
        <dbReference type="PROSITE-ProRule" id="PRU01360"/>
    </source>
</evidence>
<protein>
    <submittedName>
        <fullName evidence="16">TonB-dependent receptor</fullName>
    </submittedName>
</protein>
<evidence type="ECO:0000259" key="14">
    <source>
        <dbReference type="Pfam" id="PF00593"/>
    </source>
</evidence>
<dbReference type="InterPro" id="IPR012910">
    <property type="entry name" value="Plug_dom"/>
</dbReference>
<keyword evidence="2 11" id="KW-0813">Transport</keyword>
<dbReference type="PROSITE" id="PS52016">
    <property type="entry name" value="TONB_DEPENDENT_REC_3"/>
    <property type="match status" value="1"/>
</dbReference>
<feature type="chain" id="PRO_5046928370" evidence="13">
    <location>
        <begin position="33"/>
        <end position="850"/>
    </location>
</feature>
<keyword evidence="5 11" id="KW-0812">Transmembrane</keyword>
<keyword evidence="13" id="KW-0732">Signal</keyword>
<keyword evidence="10 11" id="KW-0998">Cell outer membrane</keyword>
<dbReference type="InterPro" id="IPR036942">
    <property type="entry name" value="Beta-barrel_TonB_sf"/>
</dbReference>
<evidence type="ECO:0000256" key="6">
    <source>
        <dbReference type="ARBA" id="ARBA00023004"/>
    </source>
</evidence>
<evidence type="ECO:0000256" key="10">
    <source>
        <dbReference type="ARBA" id="ARBA00023237"/>
    </source>
</evidence>
<evidence type="ECO:0000256" key="12">
    <source>
        <dbReference type="RuleBase" id="RU003357"/>
    </source>
</evidence>
<evidence type="ECO:0000256" key="7">
    <source>
        <dbReference type="ARBA" id="ARBA00023065"/>
    </source>
</evidence>